<protein>
    <recommendedName>
        <fullName evidence="4">Tetratricopeptide repeat-like domain-containing protein</fullName>
    </recommendedName>
</protein>
<evidence type="ECO:0008006" key="4">
    <source>
        <dbReference type="Google" id="ProtNLM"/>
    </source>
</evidence>
<dbReference type="STRING" id="391625.PPSIR1_10300"/>
<feature type="region of interest" description="Disordered" evidence="1">
    <location>
        <begin position="1"/>
        <end position="59"/>
    </location>
</feature>
<dbReference type="eggNOG" id="COG0457">
    <property type="taxonomic scope" value="Bacteria"/>
</dbReference>
<comment type="caution">
    <text evidence="2">The sequence shown here is derived from an EMBL/GenBank/DDBJ whole genome shotgun (WGS) entry which is preliminary data.</text>
</comment>
<evidence type="ECO:0000256" key="1">
    <source>
        <dbReference type="SAM" id="MobiDB-lite"/>
    </source>
</evidence>
<dbReference type="EMBL" id="ABCS01000093">
    <property type="protein sequence ID" value="EDM75389.1"/>
    <property type="molecule type" value="Genomic_DNA"/>
</dbReference>
<dbReference type="RefSeq" id="WP_006975452.1">
    <property type="nucleotide sequence ID" value="NZ_ABCS01000093.1"/>
</dbReference>
<keyword evidence="3" id="KW-1185">Reference proteome</keyword>
<reference evidence="2 3" key="1">
    <citation type="submission" date="2007-06" db="EMBL/GenBank/DDBJ databases">
        <authorList>
            <person name="Shimkets L."/>
            <person name="Ferriera S."/>
            <person name="Johnson J."/>
            <person name="Kravitz S."/>
            <person name="Beeson K."/>
            <person name="Sutton G."/>
            <person name="Rogers Y.-H."/>
            <person name="Friedman R."/>
            <person name="Frazier M."/>
            <person name="Venter J.C."/>
        </authorList>
    </citation>
    <scope>NUCLEOTIDE SEQUENCE [LARGE SCALE GENOMIC DNA]</scope>
    <source>
        <strain evidence="2 3">SIR-1</strain>
    </source>
</reference>
<proteinExistence type="predicted"/>
<feature type="compositionally biased region" description="Basic and acidic residues" evidence="1">
    <location>
        <begin position="23"/>
        <end position="41"/>
    </location>
</feature>
<sequence length="323" mass="34320">MSDDLDFMPAGSAGDSDSSEESADTKGKAKDDGREPGERAELPTWNRARRKRKANVKAAEQDDAFQRGVRKAGRQVVDTPKLVIGGLLIAACAIGGGVALKNSMATKNAVASRDLSEATAASVRGQIIPAEEQIGKEDLIAASPLPIFATEEEREAAIDAAVAAAKDSGRKGVAADALMVEASRAMRAGDWAAAKTAYESFLADTSADHPMRFLAVEGKGLALEASGELDAALTVFESLAPRSSDFYRHMALYHQGRVLEALERKDDAIAIYQQFFEEFPATSEVMATPMVRSRIEELDPEYAALLGAPPASPLGSDFMLPGM</sequence>
<name>A6GFG2_9BACT</name>
<dbReference type="SUPFAM" id="SSF48452">
    <property type="entry name" value="TPR-like"/>
    <property type="match status" value="1"/>
</dbReference>
<dbReference type="InterPro" id="IPR019734">
    <property type="entry name" value="TPR_rpt"/>
</dbReference>
<dbReference type="Gene3D" id="1.25.40.10">
    <property type="entry name" value="Tetratricopeptide repeat domain"/>
    <property type="match status" value="1"/>
</dbReference>
<dbReference type="Pfam" id="PF13432">
    <property type="entry name" value="TPR_16"/>
    <property type="match status" value="1"/>
</dbReference>
<dbReference type="Proteomes" id="UP000005801">
    <property type="component" value="Unassembled WGS sequence"/>
</dbReference>
<dbReference type="OrthoDB" id="5504231at2"/>
<dbReference type="InterPro" id="IPR011990">
    <property type="entry name" value="TPR-like_helical_dom_sf"/>
</dbReference>
<organism evidence="2 3">
    <name type="scientific">Plesiocystis pacifica SIR-1</name>
    <dbReference type="NCBI Taxonomy" id="391625"/>
    <lineage>
        <taxon>Bacteria</taxon>
        <taxon>Pseudomonadati</taxon>
        <taxon>Myxococcota</taxon>
        <taxon>Polyangia</taxon>
        <taxon>Nannocystales</taxon>
        <taxon>Nannocystaceae</taxon>
        <taxon>Plesiocystis</taxon>
    </lineage>
</organism>
<evidence type="ECO:0000313" key="3">
    <source>
        <dbReference type="Proteomes" id="UP000005801"/>
    </source>
</evidence>
<dbReference type="Pfam" id="PF13174">
    <property type="entry name" value="TPR_6"/>
    <property type="match status" value="1"/>
</dbReference>
<gene>
    <name evidence="2" type="ORF">PPSIR1_10300</name>
</gene>
<dbReference type="AlphaFoldDB" id="A6GFG2"/>
<evidence type="ECO:0000313" key="2">
    <source>
        <dbReference type="EMBL" id="EDM75389.1"/>
    </source>
</evidence>
<accession>A6GFG2</accession>